<evidence type="ECO:0000313" key="13">
    <source>
        <dbReference type="EMBL" id="ESZ90831.1"/>
    </source>
</evidence>
<keyword evidence="7" id="KW-0249">Electron transport</keyword>
<sequence length="82" mass="9490">MPAASRPLYKSVTLPTSMRPLQRDNYGFLFRKNFVFLGAVFGAAFAFEMGYDSITDRVWDTINKGRQWKDIRSKYVEAAEED</sequence>
<name>W9C4P7_SCLBF</name>
<protein>
    <recommendedName>
        <fullName evidence="11">Complex III subunit 9</fullName>
    </recommendedName>
</protein>
<dbReference type="FunFam" id="1.20.5.260:FF:000001">
    <property type="entry name" value="Cytochrome b-c1 complex subunit 9"/>
    <property type="match status" value="1"/>
</dbReference>
<keyword evidence="8 12" id="KW-1133">Transmembrane helix</keyword>
<keyword evidence="4" id="KW-0679">Respiratory chain</keyword>
<reference evidence="13 14" key="1">
    <citation type="journal article" date="2014" name="Genome Announc.">
        <title>Draft genome sequence of Sclerotinia borealis, a psychrophilic plant pathogenic fungus.</title>
        <authorList>
            <person name="Mardanov A.V."/>
            <person name="Beletsky A.V."/>
            <person name="Kadnikov V.V."/>
            <person name="Ignatov A.N."/>
            <person name="Ravin N.V."/>
        </authorList>
    </citation>
    <scope>NUCLEOTIDE SEQUENCE [LARGE SCALE GENOMIC DNA]</scope>
    <source>
        <strain evidence="14">F-4157</strain>
    </source>
</reference>
<dbReference type="SUPFAM" id="SSF81514">
    <property type="entry name" value="Subunit X (non-heme 7 kDa protein) of cytochrome bc1 complex (Ubiquinol-cytochrome c reductase)"/>
    <property type="match status" value="1"/>
</dbReference>
<evidence type="ECO:0000256" key="2">
    <source>
        <dbReference type="ARBA" id="ARBA00007856"/>
    </source>
</evidence>
<keyword evidence="10 12" id="KW-0472">Membrane</keyword>
<evidence type="ECO:0000256" key="12">
    <source>
        <dbReference type="SAM" id="Phobius"/>
    </source>
</evidence>
<proteinExistence type="inferred from homology"/>
<dbReference type="GO" id="GO:0005743">
    <property type="term" value="C:mitochondrial inner membrane"/>
    <property type="evidence" value="ECO:0007669"/>
    <property type="project" value="UniProtKB-SubCell"/>
</dbReference>
<accession>W9C4P7</accession>
<dbReference type="Proteomes" id="UP000019487">
    <property type="component" value="Unassembled WGS sequence"/>
</dbReference>
<evidence type="ECO:0000256" key="11">
    <source>
        <dbReference type="ARBA" id="ARBA00044247"/>
    </source>
</evidence>
<evidence type="ECO:0000256" key="1">
    <source>
        <dbReference type="ARBA" id="ARBA00004434"/>
    </source>
</evidence>
<keyword evidence="14" id="KW-1185">Reference proteome</keyword>
<keyword evidence="3" id="KW-0813">Transport</keyword>
<dbReference type="PANTHER" id="PTHR12980:SF0">
    <property type="entry name" value="CYTOCHROME B-C1 COMPLEX SUBUNIT 9"/>
    <property type="match status" value="1"/>
</dbReference>
<evidence type="ECO:0000256" key="5">
    <source>
        <dbReference type="ARBA" id="ARBA00022692"/>
    </source>
</evidence>
<keyword evidence="9" id="KW-0496">Mitochondrion</keyword>
<evidence type="ECO:0000256" key="8">
    <source>
        <dbReference type="ARBA" id="ARBA00022989"/>
    </source>
</evidence>
<dbReference type="HOGENOM" id="CLU_171977_3_0_1"/>
<keyword evidence="5 12" id="KW-0812">Transmembrane</keyword>
<dbReference type="EMBL" id="AYSA01000572">
    <property type="protein sequence ID" value="ESZ90831.1"/>
    <property type="molecule type" value="Genomic_DNA"/>
</dbReference>
<dbReference type="InterPro" id="IPR036656">
    <property type="entry name" value="QCR9_sf"/>
</dbReference>
<gene>
    <name evidence="13" type="ORF">SBOR_8776</name>
</gene>
<dbReference type="PANTHER" id="PTHR12980">
    <property type="entry name" value="UBIQUINOL-CYTOCHROME C REDUCTASE COMPLEX, SUBUNIT X"/>
    <property type="match status" value="1"/>
</dbReference>
<dbReference type="AlphaFoldDB" id="W9C4P7"/>
<feature type="transmembrane region" description="Helical" evidence="12">
    <location>
        <begin position="28"/>
        <end position="47"/>
    </location>
</feature>
<dbReference type="GO" id="GO:0045275">
    <property type="term" value="C:respiratory chain complex III"/>
    <property type="evidence" value="ECO:0007669"/>
    <property type="project" value="InterPro"/>
</dbReference>
<comment type="subcellular location">
    <subcellularLocation>
        <location evidence="1">Mitochondrion inner membrane</location>
        <topology evidence="1">Single-pass membrane protein</topology>
    </subcellularLocation>
</comment>
<evidence type="ECO:0000256" key="3">
    <source>
        <dbReference type="ARBA" id="ARBA00022448"/>
    </source>
</evidence>
<dbReference type="InterPro" id="IPR008027">
    <property type="entry name" value="QCR9"/>
</dbReference>
<organism evidence="13 14">
    <name type="scientific">Sclerotinia borealis (strain F-4128)</name>
    <dbReference type="NCBI Taxonomy" id="1432307"/>
    <lineage>
        <taxon>Eukaryota</taxon>
        <taxon>Fungi</taxon>
        <taxon>Dikarya</taxon>
        <taxon>Ascomycota</taxon>
        <taxon>Pezizomycotina</taxon>
        <taxon>Leotiomycetes</taxon>
        <taxon>Helotiales</taxon>
        <taxon>Sclerotiniaceae</taxon>
        <taxon>Sclerotinia</taxon>
    </lineage>
</organism>
<dbReference type="Pfam" id="PF05365">
    <property type="entry name" value="UCR_UQCRX_QCR9"/>
    <property type="match status" value="1"/>
</dbReference>
<evidence type="ECO:0000256" key="7">
    <source>
        <dbReference type="ARBA" id="ARBA00022982"/>
    </source>
</evidence>
<comment type="caution">
    <text evidence="13">The sequence shown here is derived from an EMBL/GenBank/DDBJ whole genome shotgun (WGS) entry which is preliminary data.</text>
</comment>
<evidence type="ECO:0000313" key="14">
    <source>
        <dbReference type="Proteomes" id="UP000019487"/>
    </source>
</evidence>
<comment type="similarity">
    <text evidence="2">Belongs to the UQCR10/QCR9 family.</text>
</comment>
<evidence type="ECO:0000256" key="4">
    <source>
        <dbReference type="ARBA" id="ARBA00022660"/>
    </source>
</evidence>
<dbReference type="OrthoDB" id="44067at2759"/>
<keyword evidence="6" id="KW-0999">Mitochondrion inner membrane</keyword>
<evidence type="ECO:0000256" key="10">
    <source>
        <dbReference type="ARBA" id="ARBA00023136"/>
    </source>
</evidence>
<dbReference type="STRING" id="1432307.W9C4P7"/>
<dbReference type="GO" id="GO:0006122">
    <property type="term" value="P:mitochondrial electron transport, ubiquinol to cytochrome c"/>
    <property type="evidence" value="ECO:0007669"/>
    <property type="project" value="InterPro"/>
</dbReference>
<evidence type="ECO:0000256" key="6">
    <source>
        <dbReference type="ARBA" id="ARBA00022792"/>
    </source>
</evidence>
<evidence type="ECO:0000256" key="9">
    <source>
        <dbReference type="ARBA" id="ARBA00023128"/>
    </source>
</evidence>
<dbReference type="Gene3D" id="1.20.5.260">
    <property type="entry name" value="Cytochrome b-c1 complex subunit 9"/>
    <property type="match status" value="1"/>
</dbReference>